<dbReference type="PANTHER" id="PTHR10612">
    <property type="entry name" value="APOLIPOPROTEIN D"/>
    <property type="match status" value="1"/>
</dbReference>
<evidence type="ECO:0000256" key="1">
    <source>
        <dbReference type="ARBA" id="ARBA00006889"/>
    </source>
</evidence>
<comment type="subcellular location">
    <subcellularLocation>
        <location evidence="2">Cell outer membrane</location>
    </subcellularLocation>
</comment>
<dbReference type="InterPro" id="IPR012674">
    <property type="entry name" value="Calycin"/>
</dbReference>
<accession>A0A1B8PYN0</accession>
<organism evidence="4 5">
    <name type="scientific">Moraxella lacunata</name>
    <dbReference type="NCBI Taxonomy" id="477"/>
    <lineage>
        <taxon>Bacteria</taxon>
        <taxon>Pseudomonadati</taxon>
        <taxon>Pseudomonadota</taxon>
        <taxon>Gammaproteobacteria</taxon>
        <taxon>Moraxellales</taxon>
        <taxon>Moraxellaceae</taxon>
        <taxon>Moraxella</taxon>
    </lineage>
</organism>
<comment type="subunit">
    <text evidence="2">Homodimer.</text>
</comment>
<keyword evidence="2" id="KW-0732">Signal</keyword>
<keyword evidence="2" id="KW-0998">Cell outer membrane</keyword>
<evidence type="ECO:0000313" key="5">
    <source>
        <dbReference type="Proteomes" id="UP000092607"/>
    </source>
</evidence>
<feature type="chain" id="PRO_5013435202" description="Outer membrane lipoprotein Blc" evidence="2">
    <location>
        <begin position="22"/>
        <end position="191"/>
    </location>
</feature>
<dbReference type="PANTHER" id="PTHR10612:SF34">
    <property type="entry name" value="APOLIPOPROTEIN D"/>
    <property type="match status" value="1"/>
</dbReference>
<dbReference type="InterPro" id="IPR000566">
    <property type="entry name" value="Lipocln_cytosolic_FA-bd_dom"/>
</dbReference>
<dbReference type="PRINTS" id="PR01171">
    <property type="entry name" value="BCTLIPOCALIN"/>
</dbReference>
<dbReference type="Pfam" id="PF08212">
    <property type="entry name" value="Lipocalin_2"/>
    <property type="match status" value="1"/>
</dbReference>
<dbReference type="OrthoDB" id="9793905at2"/>
<feature type="domain" description="Lipocalin/cytosolic fatty-acid binding" evidence="3">
    <location>
        <begin position="43"/>
        <end position="190"/>
    </location>
</feature>
<dbReference type="Gene3D" id="2.40.128.20">
    <property type="match status" value="1"/>
</dbReference>
<evidence type="ECO:0000313" key="4">
    <source>
        <dbReference type="EMBL" id="OBX61264.1"/>
    </source>
</evidence>
<dbReference type="InterPro" id="IPR002446">
    <property type="entry name" value="Lipocalin_bac"/>
</dbReference>
<proteinExistence type="inferred from homology"/>
<dbReference type="GO" id="GO:0008289">
    <property type="term" value="F:lipid binding"/>
    <property type="evidence" value="ECO:0007669"/>
    <property type="project" value="UniProtKB-UniRule"/>
</dbReference>
<sequence length="191" mass="20961">MLPTKPAKSLLIGIIALSALSACTITPTPTNGTAPTTVSQIRLDDYLGRWYEIGRLPMSFQDKCTHNVTATYSLKDNGKINVLNACATKDGMASVNGEAYATDETNAKLRVSFLPSFLKKLPIGKANYWVLASDQDTSGRYTSALVGTPNHKYLWVLSRTPTLDDATYERYLGIAKQNGYELSKFTKTPQK</sequence>
<comment type="function">
    <text evidence="2">Involved in the storage or transport of lipids necessary for membrane maintenance under stressful conditions. Displays a binding preference for lysophospholipids.</text>
</comment>
<protein>
    <recommendedName>
        <fullName evidence="2">Outer membrane lipoprotein Blc</fullName>
    </recommendedName>
</protein>
<dbReference type="AlphaFoldDB" id="A0A1B8PYN0"/>
<dbReference type="SUPFAM" id="SSF50814">
    <property type="entry name" value="Lipocalins"/>
    <property type="match status" value="1"/>
</dbReference>
<dbReference type="InterPro" id="IPR022271">
    <property type="entry name" value="Lipocalin_ApoD"/>
</dbReference>
<dbReference type="EMBL" id="LZMS01000072">
    <property type="protein sequence ID" value="OBX61264.1"/>
    <property type="molecule type" value="Genomic_DNA"/>
</dbReference>
<dbReference type="RefSeq" id="WP_065255912.1">
    <property type="nucleotide sequence ID" value="NZ_JARDJM010000054.1"/>
</dbReference>
<name>A0A1B8PYN0_MORLA</name>
<keyword evidence="2" id="KW-0472">Membrane</keyword>
<comment type="caution">
    <text evidence="4">The sequence shown here is derived from an EMBL/GenBank/DDBJ whole genome shotgun (WGS) entry which is preliminary data.</text>
</comment>
<dbReference type="PIRSF" id="PIRSF036893">
    <property type="entry name" value="Lipocalin_ApoD"/>
    <property type="match status" value="1"/>
</dbReference>
<dbReference type="Proteomes" id="UP000092607">
    <property type="component" value="Unassembled WGS sequence"/>
</dbReference>
<feature type="signal peptide" evidence="2">
    <location>
        <begin position="1"/>
        <end position="21"/>
    </location>
</feature>
<evidence type="ECO:0000259" key="3">
    <source>
        <dbReference type="Pfam" id="PF08212"/>
    </source>
</evidence>
<keyword evidence="2" id="KW-0446">Lipid-binding</keyword>
<gene>
    <name evidence="4" type="ORF">A9309_00480</name>
</gene>
<dbReference type="PROSITE" id="PS51257">
    <property type="entry name" value="PROKAR_LIPOPROTEIN"/>
    <property type="match status" value="1"/>
</dbReference>
<dbReference type="GO" id="GO:0009279">
    <property type="term" value="C:cell outer membrane"/>
    <property type="evidence" value="ECO:0007669"/>
    <property type="project" value="UniProtKB-SubCell"/>
</dbReference>
<comment type="similarity">
    <text evidence="1 2">Belongs to the calycin superfamily. Lipocalin family.</text>
</comment>
<dbReference type="CDD" id="cd19438">
    <property type="entry name" value="lipocalin_Blc-like"/>
    <property type="match status" value="1"/>
</dbReference>
<reference evidence="4 5" key="1">
    <citation type="submission" date="2016-06" db="EMBL/GenBank/DDBJ databases">
        <title>Draft genome of Moraxella lacunata CCUG 57757A.</title>
        <authorList>
            <person name="Salva-Serra F."/>
            <person name="Engstrom-Jakobsson H."/>
            <person name="Thorell K."/>
            <person name="Gonzales-Siles L."/>
            <person name="Karlsson R."/>
            <person name="Boulund F."/>
            <person name="Engstrand L."/>
            <person name="Kristiansson E."/>
            <person name="Moore E."/>
        </authorList>
    </citation>
    <scope>NUCLEOTIDE SEQUENCE [LARGE SCALE GENOMIC DNA]</scope>
    <source>
        <strain evidence="4 5">CCUG 57757A</strain>
    </source>
</reference>
<dbReference type="GO" id="GO:0006950">
    <property type="term" value="P:response to stress"/>
    <property type="evidence" value="ECO:0007669"/>
    <property type="project" value="UniProtKB-ARBA"/>
</dbReference>
<dbReference type="InterPro" id="IPR047202">
    <property type="entry name" value="Lipocalin_Blc-like_dom"/>
</dbReference>
<evidence type="ECO:0000256" key="2">
    <source>
        <dbReference type="PIRNR" id="PIRNR036893"/>
    </source>
</evidence>
<keyword evidence="2" id="KW-0449">Lipoprotein</keyword>